<protein>
    <submittedName>
        <fullName evidence="10">Oligoendopeptidase F</fullName>
    </submittedName>
</protein>
<keyword evidence="7" id="KW-0175">Coiled coil</keyword>
<evidence type="ECO:0000256" key="1">
    <source>
        <dbReference type="ARBA" id="ARBA00022670"/>
    </source>
</evidence>
<feature type="domain" description="Peptidase M3A/M3B catalytic" evidence="8">
    <location>
        <begin position="337"/>
        <end position="580"/>
    </location>
</feature>
<dbReference type="Gene3D" id="1.10.1370.20">
    <property type="entry name" value="Oligoendopeptidase f, C-terminal domain"/>
    <property type="match status" value="1"/>
</dbReference>
<dbReference type="Pfam" id="PF08439">
    <property type="entry name" value="Peptidase_M3_N"/>
    <property type="match status" value="1"/>
</dbReference>
<evidence type="ECO:0000313" key="10">
    <source>
        <dbReference type="EMBL" id="ALS78768.1"/>
    </source>
</evidence>
<dbReference type="Gene3D" id="1.20.140.70">
    <property type="entry name" value="Oligopeptidase f, N-terminal domain"/>
    <property type="match status" value="1"/>
</dbReference>
<evidence type="ECO:0000256" key="4">
    <source>
        <dbReference type="ARBA" id="ARBA00022833"/>
    </source>
</evidence>
<dbReference type="CDD" id="cd09607">
    <property type="entry name" value="M3B_PepF"/>
    <property type="match status" value="1"/>
</dbReference>
<dbReference type="InterPro" id="IPR013647">
    <property type="entry name" value="OligopepF_N_dom"/>
</dbReference>
<dbReference type="Proteomes" id="UP000065533">
    <property type="component" value="Chromosome"/>
</dbReference>
<comment type="similarity">
    <text evidence="6">Belongs to the peptidase M3 family.</text>
</comment>
<proteinExistence type="inferred from homology"/>
<keyword evidence="11" id="KW-1185">Reference proteome</keyword>
<keyword evidence="3 6" id="KW-0378">Hydrolase</keyword>
<dbReference type="EMBL" id="CP013661">
    <property type="protein sequence ID" value="ALS78768.1"/>
    <property type="molecule type" value="Genomic_DNA"/>
</dbReference>
<comment type="cofactor">
    <cofactor evidence="6">
        <name>Zn(2+)</name>
        <dbReference type="ChEBI" id="CHEBI:29105"/>
    </cofactor>
    <text evidence="6">Binds 1 zinc ion.</text>
</comment>
<reference evidence="10" key="1">
    <citation type="submission" date="2016-01" db="EMBL/GenBank/DDBJ databases">
        <title>Complete genome of Planococcus kocurri type strain.</title>
        <authorList>
            <person name="See-Too W.S."/>
        </authorList>
    </citation>
    <scope>NUCLEOTIDE SEQUENCE [LARGE SCALE GENOMIC DNA]</scope>
    <source>
        <strain evidence="10">ATCC 43650</strain>
    </source>
</reference>
<dbReference type="SUPFAM" id="SSF55486">
    <property type="entry name" value="Metalloproteases ('zincins'), catalytic domain"/>
    <property type="match status" value="1"/>
</dbReference>
<feature type="domain" description="Oligopeptidase F N-terminal" evidence="9">
    <location>
        <begin position="116"/>
        <end position="182"/>
    </location>
</feature>
<sequence length="604" mass="69575">MNQTVKQNWNLDSLYEGGSQSVELGKLIDRLTENLHILSKNFEAQEAAIEKKELQKILDIVYQFQSMLSEWEELDEFLICVYAENVKDSATFVLMDQSAKIKVKLDSVKISLDHVLAAIPEDEWTEFINLEAVEPISFYLEKQRQAVHDQLPAEMERLISVLSVNGIKGWEEQHQLMLSQLRVSIKIDGKITEVSIGQALNHAIYSKDQDLRQHAIQGIKVACEGEAASFASVWNRIAGSRLDIYEQRGWTNQLKEAVEQNDLDEKTIHTVLASIDQNKKIYQAYIQRKLQLSQTKKTSWFDLVAPVFAPVEKVSYAEARSLILKQFYRFNEKLGHFAEMAFEAGWIETENRPNKAEGGFCASMPLAKESRIFFAYRETYQDVVTLAHELGHAYHNFILHEEPALAQRKGTSVDETASTFMENLVLDAVINQTTNELEKLALLEIKIKNGLMYVGTVPNMFRFEQAFYEKRKNGPLNVEEIKLLLSEAENSFYEGEIEELALYKWMYTVHFYDAEKPFYNIPYTIGYLFSNGIYELAKLEPSGFNERYDELLRNSGRMTVKQLAQTFLGRDLSMSEFWNASQQSLIGAIEEYLRLTEKYCNESN</sequence>
<dbReference type="InterPro" id="IPR034006">
    <property type="entry name" value="M3B_PepF_2"/>
</dbReference>
<organism evidence="10 11">
    <name type="scientific">Planococcus kocurii</name>
    <dbReference type="NCBI Taxonomy" id="1374"/>
    <lineage>
        <taxon>Bacteria</taxon>
        <taxon>Bacillati</taxon>
        <taxon>Bacillota</taxon>
        <taxon>Bacilli</taxon>
        <taxon>Bacillales</taxon>
        <taxon>Caryophanaceae</taxon>
        <taxon>Planococcus</taxon>
    </lineage>
</organism>
<keyword evidence="2 6" id="KW-0479">Metal-binding</keyword>
<evidence type="ECO:0000313" key="11">
    <source>
        <dbReference type="Proteomes" id="UP000065533"/>
    </source>
</evidence>
<keyword evidence="1 6" id="KW-0645">Protease</keyword>
<dbReference type="Pfam" id="PF01432">
    <property type="entry name" value="Peptidase_M3"/>
    <property type="match status" value="1"/>
</dbReference>
<dbReference type="RefSeq" id="WP_058385427.1">
    <property type="nucleotide sequence ID" value="NZ_CP013661.2"/>
</dbReference>
<evidence type="ECO:0000259" key="9">
    <source>
        <dbReference type="Pfam" id="PF08439"/>
    </source>
</evidence>
<feature type="coiled-coil region" evidence="7">
    <location>
        <begin position="28"/>
        <end position="55"/>
    </location>
</feature>
<evidence type="ECO:0000256" key="5">
    <source>
        <dbReference type="ARBA" id="ARBA00023049"/>
    </source>
</evidence>
<dbReference type="PANTHER" id="PTHR34217">
    <property type="entry name" value="METAL-DEPENDENT CARBOXYPEPTIDASE"/>
    <property type="match status" value="1"/>
</dbReference>
<evidence type="ECO:0000256" key="2">
    <source>
        <dbReference type="ARBA" id="ARBA00022723"/>
    </source>
</evidence>
<accession>A0ABM5WWN6</accession>
<evidence type="ECO:0000256" key="3">
    <source>
        <dbReference type="ARBA" id="ARBA00022801"/>
    </source>
</evidence>
<evidence type="ECO:0000256" key="7">
    <source>
        <dbReference type="SAM" id="Coils"/>
    </source>
</evidence>
<dbReference type="InterPro" id="IPR001567">
    <property type="entry name" value="Pept_M3A_M3B_dom"/>
</dbReference>
<name>A0ABM5WWN6_9BACL</name>
<evidence type="ECO:0000256" key="6">
    <source>
        <dbReference type="RuleBase" id="RU003435"/>
    </source>
</evidence>
<evidence type="ECO:0000259" key="8">
    <source>
        <dbReference type="Pfam" id="PF01432"/>
    </source>
</evidence>
<dbReference type="InterPro" id="IPR001333">
    <property type="entry name" value="Peptidase_M32_Taq"/>
</dbReference>
<gene>
    <name evidence="10" type="ORF">AUO94_08915</name>
</gene>
<dbReference type="InterPro" id="IPR042088">
    <property type="entry name" value="OligoPept_F_C"/>
</dbReference>
<dbReference type="PANTHER" id="PTHR34217:SF1">
    <property type="entry name" value="CARBOXYPEPTIDASE 1"/>
    <property type="match status" value="1"/>
</dbReference>
<keyword evidence="5 6" id="KW-0482">Metalloprotease</keyword>
<keyword evidence="4 6" id="KW-0862">Zinc</keyword>